<dbReference type="STRING" id="701091.M2TN53"/>
<reference evidence="7 8" key="1">
    <citation type="journal article" date="2012" name="PLoS Pathog.">
        <title>Diverse lifestyles and strategies of plant pathogenesis encoded in the genomes of eighteen Dothideomycetes fungi.</title>
        <authorList>
            <person name="Ohm R.A."/>
            <person name="Feau N."/>
            <person name="Henrissat B."/>
            <person name="Schoch C.L."/>
            <person name="Horwitz B.A."/>
            <person name="Barry K.W."/>
            <person name="Condon B.J."/>
            <person name="Copeland A.C."/>
            <person name="Dhillon B."/>
            <person name="Glaser F."/>
            <person name="Hesse C.N."/>
            <person name="Kosti I."/>
            <person name="LaButti K."/>
            <person name="Lindquist E.A."/>
            <person name="Lucas S."/>
            <person name="Salamov A.A."/>
            <person name="Bradshaw R.E."/>
            <person name="Ciuffetti L."/>
            <person name="Hamelin R.C."/>
            <person name="Kema G.H.J."/>
            <person name="Lawrence C."/>
            <person name="Scott J.A."/>
            <person name="Spatafora J.W."/>
            <person name="Turgeon B.G."/>
            <person name="de Wit P.J.G.M."/>
            <person name="Zhong S."/>
            <person name="Goodwin S.B."/>
            <person name="Grigoriev I.V."/>
        </authorList>
    </citation>
    <scope>NUCLEOTIDE SEQUENCE [LARGE SCALE GENOMIC DNA]</scope>
    <source>
        <strain evidence="8">C5 / ATCC 48332 / race O</strain>
    </source>
</reference>
<sequence>MGKSKLKTALIHQQGRNIKLEKQRKHEKQVQKRKQKRDGNEAHEDDEEGGVPLDEVEVKVNGKAKKDKKEDKSPKAAPAVKEVELETEGSEDESEDDDDEASERPALDLSHLDDSESDISSDEEEMQAEDDEEGEDEDEEEDDEDDEDDEEDIALSDLDSVASEEKGDIIPHQRLTINNTAALTAALHRIQLPYSKLAFSEHQSVTTDEPVEIPDVEDDLNRELAFYKQCLSSVKEARQKLKKEGVPFSRPADYFAEMVKSDEHMGKIKQKLIDAAAGKKAAAEARKQRDLKKFGKQVQVAKMQERAKEKRDTIEKINTLKRKRQGADITSTNEEDLFDVAATADDSKSDRRAGRGGADGKAFNAKRQKKDAKYGFGGKKRHSKSNDAQSSADGRGFSVRKMKGKPSGGGGASKRPGKARRAKMH</sequence>
<dbReference type="OrthoDB" id="443772at2759"/>
<gene>
    <name evidence="7" type="ORF">COCHEDRAFT_1206231</name>
</gene>
<evidence type="ECO:0000313" key="7">
    <source>
        <dbReference type="EMBL" id="EMD87969.1"/>
    </source>
</evidence>
<dbReference type="GO" id="GO:0030687">
    <property type="term" value="C:preribosome, large subunit precursor"/>
    <property type="evidence" value="ECO:0007669"/>
    <property type="project" value="EnsemblFungi"/>
</dbReference>
<dbReference type="GO" id="GO:0005730">
    <property type="term" value="C:nucleolus"/>
    <property type="evidence" value="ECO:0007669"/>
    <property type="project" value="UniProtKB-SubCell"/>
</dbReference>
<feature type="compositionally biased region" description="Basic residues" evidence="6">
    <location>
        <begin position="22"/>
        <end position="36"/>
    </location>
</feature>
<name>M2TN53_COCH5</name>
<feature type="compositionally biased region" description="Basic residues" evidence="6">
    <location>
        <begin position="415"/>
        <end position="425"/>
    </location>
</feature>
<organism evidence="7 8">
    <name type="scientific">Cochliobolus heterostrophus (strain C5 / ATCC 48332 / race O)</name>
    <name type="common">Southern corn leaf blight fungus</name>
    <name type="synonym">Bipolaris maydis</name>
    <dbReference type="NCBI Taxonomy" id="701091"/>
    <lineage>
        <taxon>Eukaryota</taxon>
        <taxon>Fungi</taxon>
        <taxon>Dikarya</taxon>
        <taxon>Ascomycota</taxon>
        <taxon>Pezizomycotina</taxon>
        <taxon>Dothideomycetes</taxon>
        <taxon>Pleosporomycetidae</taxon>
        <taxon>Pleosporales</taxon>
        <taxon>Pleosporineae</taxon>
        <taxon>Pleosporaceae</taxon>
        <taxon>Bipolaris</taxon>
    </lineage>
</organism>
<evidence type="ECO:0000256" key="1">
    <source>
        <dbReference type="ARBA" id="ARBA00004604"/>
    </source>
</evidence>
<comment type="subcellular location">
    <subcellularLocation>
        <location evidence="1">Nucleus</location>
        <location evidence="1">Nucleolus</location>
    </subcellularLocation>
</comment>
<dbReference type="OMA" id="DAHKGRD"/>
<dbReference type="GO" id="GO:0042273">
    <property type="term" value="P:ribosomal large subunit biogenesis"/>
    <property type="evidence" value="ECO:0007669"/>
    <property type="project" value="EnsemblFungi"/>
</dbReference>
<dbReference type="GO" id="GO:0042802">
    <property type="term" value="F:identical protein binding"/>
    <property type="evidence" value="ECO:0007669"/>
    <property type="project" value="EnsemblFungi"/>
</dbReference>
<evidence type="ECO:0000313" key="8">
    <source>
        <dbReference type="Proteomes" id="UP000016936"/>
    </source>
</evidence>
<dbReference type="eggNOG" id="KOG3080">
    <property type="taxonomic scope" value="Eukaryota"/>
</dbReference>
<dbReference type="AlphaFoldDB" id="M2TN53"/>
<comment type="similarity">
    <text evidence="2">Belongs to the EBP2 family.</text>
</comment>
<evidence type="ECO:0000256" key="3">
    <source>
        <dbReference type="ARBA" id="ARBA00022517"/>
    </source>
</evidence>
<dbReference type="GO" id="GO:0006364">
    <property type="term" value="P:rRNA processing"/>
    <property type="evidence" value="ECO:0007669"/>
    <property type="project" value="EnsemblFungi"/>
</dbReference>
<dbReference type="HOGENOM" id="CLU_036007_2_0_1"/>
<reference evidence="8" key="2">
    <citation type="journal article" date="2013" name="PLoS Genet.">
        <title>Comparative genome structure, secondary metabolite, and effector coding capacity across Cochliobolus pathogens.</title>
        <authorList>
            <person name="Condon B.J."/>
            <person name="Leng Y."/>
            <person name="Wu D."/>
            <person name="Bushley K.E."/>
            <person name="Ohm R.A."/>
            <person name="Otillar R."/>
            <person name="Martin J."/>
            <person name="Schackwitz W."/>
            <person name="Grimwood J."/>
            <person name="MohdZainudin N."/>
            <person name="Xue C."/>
            <person name="Wang R."/>
            <person name="Manning V.A."/>
            <person name="Dhillon B."/>
            <person name="Tu Z.J."/>
            <person name="Steffenson B.J."/>
            <person name="Salamov A."/>
            <person name="Sun H."/>
            <person name="Lowry S."/>
            <person name="LaButti K."/>
            <person name="Han J."/>
            <person name="Copeland A."/>
            <person name="Lindquist E."/>
            <person name="Barry K."/>
            <person name="Schmutz J."/>
            <person name="Baker S.E."/>
            <person name="Ciuffetti L.M."/>
            <person name="Grigoriev I.V."/>
            <person name="Zhong S."/>
            <person name="Turgeon B.G."/>
        </authorList>
    </citation>
    <scope>NUCLEOTIDE SEQUENCE [LARGE SCALE GENOMIC DNA]</scope>
    <source>
        <strain evidence="8">C5 / ATCC 48332 / race O</strain>
    </source>
</reference>
<dbReference type="Proteomes" id="UP000016936">
    <property type="component" value="Unassembled WGS sequence"/>
</dbReference>
<evidence type="ECO:0000256" key="5">
    <source>
        <dbReference type="ARBA" id="ARBA00023242"/>
    </source>
</evidence>
<accession>M2TN53</accession>
<keyword evidence="4" id="KW-0175">Coiled coil</keyword>
<dbReference type="InterPro" id="IPR008610">
    <property type="entry name" value="Ebp2"/>
</dbReference>
<feature type="compositionally biased region" description="Acidic residues" evidence="6">
    <location>
        <begin position="85"/>
        <end position="101"/>
    </location>
</feature>
<feature type="compositionally biased region" description="Acidic residues" evidence="6">
    <location>
        <begin position="115"/>
        <end position="154"/>
    </location>
</feature>
<protein>
    <submittedName>
        <fullName evidence="7">Uncharacterized protein</fullName>
    </submittedName>
</protein>
<dbReference type="PANTHER" id="PTHR13028">
    <property type="entry name" value="RRNA PROCESSING PROTEIN EBNA1-BINDING PROTEIN-RELATED"/>
    <property type="match status" value="1"/>
</dbReference>
<keyword evidence="3" id="KW-0690">Ribosome biogenesis</keyword>
<dbReference type="GO" id="GO:0034399">
    <property type="term" value="C:nuclear periphery"/>
    <property type="evidence" value="ECO:0007669"/>
    <property type="project" value="EnsemblFungi"/>
</dbReference>
<feature type="compositionally biased region" description="Basic and acidic residues" evidence="6">
    <location>
        <begin position="102"/>
        <end position="114"/>
    </location>
</feature>
<keyword evidence="8" id="KW-1185">Reference proteome</keyword>
<keyword evidence="5" id="KW-0539">Nucleus</keyword>
<dbReference type="GO" id="GO:0000280">
    <property type="term" value="P:nuclear division"/>
    <property type="evidence" value="ECO:0007669"/>
    <property type="project" value="EnsemblFungi"/>
</dbReference>
<dbReference type="PANTHER" id="PTHR13028:SF0">
    <property type="entry name" value="RRNA-PROCESSING PROTEIN EBP2-RELATED"/>
    <property type="match status" value="1"/>
</dbReference>
<feature type="region of interest" description="Disordered" evidence="6">
    <location>
        <begin position="342"/>
        <end position="425"/>
    </location>
</feature>
<evidence type="ECO:0000256" key="2">
    <source>
        <dbReference type="ARBA" id="ARBA00007336"/>
    </source>
</evidence>
<evidence type="ECO:0000256" key="6">
    <source>
        <dbReference type="SAM" id="MobiDB-lite"/>
    </source>
</evidence>
<evidence type="ECO:0000256" key="4">
    <source>
        <dbReference type="ARBA" id="ARBA00023054"/>
    </source>
</evidence>
<feature type="region of interest" description="Disordered" evidence="6">
    <location>
        <begin position="1"/>
        <end position="169"/>
    </location>
</feature>
<dbReference type="Pfam" id="PF05890">
    <property type="entry name" value="Ebp2"/>
    <property type="match status" value="1"/>
</dbReference>
<dbReference type="EMBL" id="KB445581">
    <property type="protein sequence ID" value="EMD87969.1"/>
    <property type="molecule type" value="Genomic_DNA"/>
</dbReference>
<proteinExistence type="inferred from homology"/>